<dbReference type="EMBL" id="CP027569">
    <property type="protein sequence ID" value="AVO26652.1"/>
    <property type="molecule type" value="Genomic_DNA"/>
</dbReference>
<organism evidence="4 6">
    <name type="scientific">Megasphaera elsdenii</name>
    <dbReference type="NCBI Taxonomy" id="907"/>
    <lineage>
        <taxon>Bacteria</taxon>
        <taxon>Bacillati</taxon>
        <taxon>Bacillota</taxon>
        <taxon>Negativicutes</taxon>
        <taxon>Veillonellales</taxon>
        <taxon>Veillonellaceae</taxon>
        <taxon>Megasphaera</taxon>
    </lineage>
</organism>
<keyword evidence="2" id="KW-0472">Membrane</keyword>
<evidence type="ECO:0000313" key="3">
    <source>
        <dbReference type="EMBL" id="AVO26652.1"/>
    </source>
</evidence>
<protein>
    <submittedName>
        <fullName evidence="4">Septum formation initiator family protein</fullName>
    </submittedName>
</protein>
<evidence type="ECO:0000256" key="1">
    <source>
        <dbReference type="SAM" id="MobiDB-lite"/>
    </source>
</evidence>
<accession>A0A1M6NG62</accession>
<evidence type="ECO:0000256" key="2">
    <source>
        <dbReference type="SAM" id="Phobius"/>
    </source>
</evidence>
<reference evidence="4 6" key="2">
    <citation type="submission" date="2020-04" db="EMBL/GenBank/DDBJ databases">
        <authorList>
            <person name="Hitch T.C.A."/>
            <person name="Wylensek D."/>
            <person name="Clavel T."/>
        </authorList>
    </citation>
    <scope>NUCLEOTIDE SEQUENCE [LARGE SCALE GENOMIC DNA]</scope>
    <source>
        <strain evidence="4 6">WCA-386-APC-2A</strain>
    </source>
</reference>
<gene>
    <name evidence="3" type="ORF">C6Y28_02920</name>
    <name evidence="4" type="ORF">HG933_07560</name>
</gene>
<dbReference type="InterPro" id="IPR007060">
    <property type="entry name" value="FtsL/DivIC"/>
</dbReference>
<dbReference type="EMBL" id="JABBJH010000009">
    <property type="protein sequence ID" value="NMK39237.1"/>
    <property type="molecule type" value="Genomic_DNA"/>
</dbReference>
<sequence length="115" mass="14192">METKQYRQPGRRKKRRKVRRKRRPGLLIRLRQLSWYNLFLMAIIIAGFYLIGIRLYRLWEIHEDMNQTLQQEQTLRDENLRLRERRDELNDPDEIAKEAREQFGLAKPDEIPYKP</sequence>
<feature type="transmembrane region" description="Helical" evidence="2">
    <location>
        <begin position="35"/>
        <end position="56"/>
    </location>
</feature>
<feature type="region of interest" description="Disordered" evidence="1">
    <location>
        <begin position="1"/>
        <end position="21"/>
    </location>
</feature>
<dbReference type="RefSeq" id="WP_014015112.1">
    <property type="nucleotide sequence ID" value="NZ_AP031433.1"/>
</dbReference>
<dbReference type="GeneID" id="97491069"/>
<dbReference type="Pfam" id="PF04977">
    <property type="entry name" value="DivIC"/>
    <property type="match status" value="1"/>
</dbReference>
<feature type="compositionally biased region" description="Basic residues" evidence="1">
    <location>
        <begin position="9"/>
        <end position="21"/>
    </location>
</feature>
<evidence type="ECO:0000313" key="5">
    <source>
        <dbReference type="Proteomes" id="UP000238358"/>
    </source>
</evidence>
<reference evidence="3 5" key="1">
    <citation type="journal article" date="2018" name="Genome Announc.">
        <title>Complete genomes of two Megasphaera elsdenii strains, NCIMB 702410 and ATCC 25940.</title>
        <authorList>
            <person name="Hatmaker E.A."/>
            <person name="O'Dell K."/>
            <person name="Riley L.A."/>
            <person name="Klingeman D.M."/>
            <person name="Guss A.M."/>
        </authorList>
    </citation>
    <scope>NUCLEOTIDE SEQUENCE [LARGE SCALE GENOMIC DNA]</scope>
    <source>
        <strain evidence="3 5">NCIMB702410</strain>
    </source>
</reference>
<dbReference type="Proteomes" id="UP000238358">
    <property type="component" value="Chromosome"/>
</dbReference>
<dbReference type="AlphaFoldDB" id="A0A1M6NG62"/>
<proteinExistence type="predicted"/>
<keyword evidence="2" id="KW-0812">Transmembrane</keyword>
<evidence type="ECO:0000313" key="4">
    <source>
        <dbReference type="EMBL" id="NMK39237.1"/>
    </source>
</evidence>
<dbReference type="Proteomes" id="UP000536773">
    <property type="component" value="Unassembled WGS sequence"/>
</dbReference>
<name>A0A1M6NG62_MEGEL</name>
<keyword evidence="2" id="KW-1133">Transmembrane helix</keyword>
<dbReference type="OrthoDB" id="9815382at2"/>
<evidence type="ECO:0000313" key="6">
    <source>
        <dbReference type="Proteomes" id="UP000536773"/>
    </source>
</evidence>